<dbReference type="AlphaFoldDB" id="A0A0C9V536"/>
<sequence length="198" mass="21836">MTSNLEDMVAHLDVAQHASLEPPEAELVIAEDILTRGPDKEFLRSAVRTKSYAELRRHFGCSSRTVRCRALENGFAQPCPPVSEEHVDNNGDEYVTYTSYGPEMADLTDEEIDSILHQILDSFPSFGREMARAQFRAYGLRVSKDRVHDATLRVVGPHPCSEDEGSHGACIVSQVPMPYGTMMAGMLICCSADCIAKA</sequence>
<protein>
    <submittedName>
        <fullName evidence="1">Uncharacterized protein</fullName>
    </submittedName>
</protein>
<gene>
    <name evidence="1" type="ORF">M422DRAFT_48413</name>
</gene>
<accession>A0A0C9V536</accession>
<keyword evidence="2" id="KW-1185">Reference proteome</keyword>
<evidence type="ECO:0000313" key="2">
    <source>
        <dbReference type="Proteomes" id="UP000054279"/>
    </source>
</evidence>
<reference evidence="1 2" key="1">
    <citation type="submission" date="2014-06" db="EMBL/GenBank/DDBJ databases">
        <title>Evolutionary Origins and Diversification of the Mycorrhizal Mutualists.</title>
        <authorList>
            <consortium name="DOE Joint Genome Institute"/>
            <consortium name="Mycorrhizal Genomics Consortium"/>
            <person name="Kohler A."/>
            <person name="Kuo A."/>
            <person name="Nagy L.G."/>
            <person name="Floudas D."/>
            <person name="Copeland A."/>
            <person name="Barry K.W."/>
            <person name="Cichocki N."/>
            <person name="Veneault-Fourrey C."/>
            <person name="LaButti K."/>
            <person name="Lindquist E.A."/>
            <person name="Lipzen A."/>
            <person name="Lundell T."/>
            <person name="Morin E."/>
            <person name="Murat C."/>
            <person name="Riley R."/>
            <person name="Ohm R."/>
            <person name="Sun H."/>
            <person name="Tunlid A."/>
            <person name="Henrissat B."/>
            <person name="Grigoriev I.V."/>
            <person name="Hibbett D.S."/>
            <person name="Martin F."/>
        </authorList>
    </citation>
    <scope>NUCLEOTIDE SEQUENCE [LARGE SCALE GENOMIC DNA]</scope>
    <source>
        <strain evidence="1 2">SS14</strain>
    </source>
</reference>
<proteinExistence type="predicted"/>
<name>A0A0C9V536_SPHS4</name>
<evidence type="ECO:0000313" key="1">
    <source>
        <dbReference type="EMBL" id="KIJ41944.1"/>
    </source>
</evidence>
<organism evidence="1 2">
    <name type="scientific">Sphaerobolus stellatus (strain SS14)</name>
    <dbReference type="NCBI Taxonomy" id="990650"/>
    <lineage>
        <taxon>Eukaryota</taxon>
        <taxon>Fungi</taxon>
        <taxon>Dikarya</taxon>
        <taxon>Basidiomycota</taxon>
        <taxon>Agaricomycotina</taxon>
        <taxon>Agaricomycetes</taxon>
        <taxon>Phallomycetidae</taxon>
        <taxon>Geastrales</taxon>
        <taxon>Sphaerobolaceae</taxon>
        <taxon>Sphaerobolus</taxon>
    </lineage>
</organism>
<dbReference type="HOGENOM" id="CLU_1378926_0_0_1"/>
<dbReference type="EMBL" id="KN837133">
    <property type="protein sequence ID" value="KIJ41944.1"/>
    <property type="molecule type" value="Genomic_DNA"/>
</dbReference>
<dbReference type="Proteomes" id="UP000054279">
    <property type="component" value="Unassembled WGS sequence"/>
</dbReference>
<dbReference type="OrthoDB" id="2686689at2759"/>